<keyword evidence="5" id="KW-0732">Signal</keyword>
<protein>
    <submittedName>
        <fullName evidence="7">MBL fold metallo-hydrolase</fullName>
    </submittedName>
</protein>
<comment type="caution">
    <text evidence="7">The sequence shown here is derived from an EMBL/GenBank/DDBJ whole genome shotgun (WGS) entry which is preliminary data.</text>
</comment>
<gene>
    <name evidence="7" type="ORF">DWY20_11210</name>
</gene>
<keyword evidence="4" id="KW-0862">Zinc</keyword>
<dbReference type="AlphaFoldDB" id="A0A412GFQ6"/>
<feature type="chain" id="PRO_5019002353" evidence="5">
    <location>
        <begin position="21"/>
        <end position="295"/>
    </location>
</feature>
<name>A0A412GFQ6_9BACT</name>
<accession>A0A412GFQ6</accession>
<feature type="signal peptide" evidence="5">
    <location>
        <begin position="1"/>
        <end position="20"/>
    </location>
</feature>
<proteinExistence type="inferred from homology"/>
<dbReference type="SUPFAM" id="SSF56281">
    <property type="entry name" value="Metallo-hydrolase/oxidoreductase"/>
    <property type="match status" value="1"/>
</dbReference>
<organism evidence="7 8">
    <name type="scientific">Phocaeicola coprocola</name>
    <dbReference type="NCBI Taxonomy" id="310298"/>
    <lineage>
        <taxon>Bacteria</taxon>
        <taxon>Pseudomonadati</taxon>
        <taxon>Bacteroidota</taxon>
        <taxon>Bacteroidia</taxon>
        <taxon>Bacteroidales</taxon>
        <taxon>Bacteroidaceae</taxon>
        <taxon>Phocaeicola</taxon>
    </lineage>
</organism>
<dbReference type="EMBL" id="QRUU01000053">
    <property type="protein sequence ID" value="RGR93578.1"/>
    <property type="molecule type" value="Genomic_DNA"/>
</dbReference>
<reference evidence="7 8" key="1">
    <citation type="submission" date="2018-08" db="EMBL/GenBank/DDBJ databases">
        <title>A genome reference for cultivated species of the human gut microbiota.</title>
        <authorList>
            <person name="Zou Y."/>
            <person name="Xue W."/>
            <person name="Luo G."/>
        </authorList>
    </citation>
    <scope>NUCLEOTIDE SEQUENCE [LARGE SCALE GENOMIC DNA]</scope>
    <source>
        <strain evidence="7 8">AF24-2</strain>
    </source>
</reference>
<dbReference type="Proteomes" id="UP000285864">
    <property type="component" value="Unassembled WGS sequence"/>
</dbReference>
<evidence type="ECO:0000256" key="1">
    <source>
        <dbReference type="ARBA" id="ARBA00007749"/>
    </source>
</evidence>
<evidence type="ECO:0000313" key="7">
    <source>
        <dbReference type="EMBL" id="RGR93578.1"/>
    </source>
</evidence>
<dbReference type="PANTHER" id="PTHR42978:SF6">
    <property type="entry name" value="QUORUM-QUENCHING LACTONASE YTNP-RELATED"/>
    <property type="match status" value="1"/>
</dbReference>
<sequence length="295" mass="32112">MKRTKIWSYAFGVTMVLSLAGCGNSAKKQVNEKVNADSMSVISNQVGLQEDSALSTLVLDGVKATWIRDNASAKLMPPSLFPDAGEDLMKKLSLENGIPSSISTFLIESNGIQILFDTGMGASDSRLLAGLHALGITPADIKYIYLTHFHGDHIGGLMKNDSVVFPHAEIYASKAEYDSWMKMEAEKNGQVVRAMNAYKDRLHLFAFGDTLPGKVVVMEAVGHTPGHTVFQAGKLLIIGDLIHGAALQLEHPEICATYDMDKQEAIKTRKNLLQYARENGLVIAGMHLPVPAFIK</sequence>
<dbReference type="InterPro" id="IPR051013">
    <property type="entry name" value="MBL_superfamily_lactonases"/>
</dbReference>
<dbReference type="CDD" id="cd07720">
    <property type="entry name" value="OPHC2-like_MBL-fold"/>
    <property type="match status" value="1"/>
</dbReference>
<feature type="domain" description="Metallo-beta-lactamase" evidence="6">
    <location>
        <begin position="101"/>
        <end position="286"/>
    </location>
</feature>
<dbReference type="PANTHER" id="PTHR42978">
    <property type="entry name" value="QUORUM-QUENCHING LACTONASE YTNP-RELATED-RELATED"/>
    <property type="match status" value="1"/>
</dbReference>
<dbReference type="GO" id="GO:0046872">
    <property type="term" value="F:metal ion binding"/>
    <property type="evidence" value="ECO:0007669"/>
    <property type="project" value="UniProtKB-KW"/>
</dbReference>
<dbReference type="RefSeq" id="WP_118484970.1">
    <property type="nucleotide sequence ID" value="NZ_CAUELD010000042.1"/>
</dbReference>
<evidence type="ECO:0000256" key="3">
    <source>
        <dbReference type="ARBA" id="ARBA00022801"/>
    </source>
</evidence>
<dbReference type="InterPro" id="IPR036866">
    <property type="entry name" value="RibonucZ/Hydroxyglut_hydro"/>
</dbReference>
<dbReference type="PROSITE" id="PS51257">
    <property type="entry name" value="PROKAR_LIPOPROTEIN"/>
    <property type="match status" value="1"/>
</dbReference>
<evidence type="ECO:0000256" key="2">
    <source>
        <dbReference type="ARBA" id="ARBA00022723"/>
    </source>
</evidence>
<keyword evidence="3 7" id="KW-0378">Hydrolase</keyword>
<evidence type="ECO:0000256" key="5">
    <source>
        <dbReference type="SAM" id="SignalP"/>
    </source>
</evidence>
<keyword evidence="2" id="KW-0479">Metal-binding</keyword>
<evidence type="ECO:0000259" key="6">
    <source>
        <dbReference type="SMART" id="SM00849"/>
    </source>
</evidence>
<dbReference type="Pfam" id="PF00753">
    <property type="entry name" value="Lactamase_B"/>
    <property type="match status" value="1"/>
</dbReference>
<dbReference type="GO" id="GO:0016787">
    <property type="term" value="F:hydrolase activity"/>
    <property type="evidence" value="ECO:0007669"/>
    <property type="project" value="UniProtKB-KW"/>
</dbReference>
<evidence type="ECO:0000256" key="4">
    <source>
        <dbReference type="ARBA" id="ARBA00022833"/>
    </source>
</evidence>
<comment type="similarity">
    <text evidence="1">Belongs to the metallo-beta-lactamase superfamily.</text>
</comment>
<dbReference type="Gene3D" id="3.60.15.10">
    <property type="entry name" value="Ribonuclease Z/Hydroxyacylglutathione hydrolase-like"/>
    <property type="match status" value="1"/>
</dbReference>
<dbReference type="InterPro" id="IPR001279">
    <property type="entry name" value="Metallo-B-lactamas"/>
</dbReference>
<keyword evidence="8" id="KW-1185">Reference proteome</keyword>
<dbReference type="SMART" id="SM00849">
    <property type="entry name" value="Lactamase_B"/>
    <property type="match status" value="1"/>
</dbReference>
<evidence type="ECO:0000313" key="8">
    <source>
        <dbReference type="Proteomes" id="UP000285864"/>
    </source>
</evidence>